<dbReference type="Pfam" id="PF04717">
    <property type="entry name" value="Phage_base_V"/>
    <property type="match status" value="1"/>
</dbReference>
<keyword evidence="4" id="KW-1185">Reference proteome</keyword>
<evidence type="ECO:0000256" key="1">
    <source>
        <dbReference type="SAM" id="MobiDB-lite"/>
    </source>
</evidence>
<name>A0ABV4BHW5_9GAMM</name>
<dbReference type="RefSeq" id="WP_369668488.1">
    <property type="nucleotide sequence ID" value="NZ_JBDKXB010000042.1"/>
</dbReference>
<feature type="region of interest" description="Disordered" evidence="1">
    <location>
        <begin position="151"/>
        <end position="175"/>
    </location>
</feature>
<gene>
    <name evidence="3" type="ORF">ABC977_17005</name>
</gene>
<evidence type="ECO:0000313" key="3">
    <source>
        <dbReference type="EMBL" id="MEY6434105.1"/>
    </source>
</evidence>
<evidence type="ECO:0000313" key="4">
    <source>
        <dbReference type="Proteomes" id="UP001564408"/>
    </source>
</evidence>
<organism evidence="3 4">
    <name type="scientific">Thioalkalicoccus limnaeus</name>
    <dbReference type="NCBI Taxonomy" id="120681"/>
    <lineage>
        <taxon>Bacteria</taxon>
        <taxon>Pseudomonadati</taxon>
        <taxon>Pseudomonadota</taxon>
        <taxon>Gammaproteobacteria</taxon>
        <taxon>Chromatiales</taxon>
        <taxon>Chromatiaceae</taxon>
        <taxon>Thioalkalicoccus</taxon>
    </lineage>
</organism>
<comment type="caution">
    <text evidence="3">The sequence shown here is derived from an EMBL/GenBank/DDBJ whole genome shotgun (WGS) entry which is preliminary data.</text>
</comment>
<dbReference type="InterPro" id="IPR006531">
    <property type="entry name" value="Gp5/Vgr_OB"/>
</dbReference>
<dbReference type="Gene3D" id="2.40.50.230">
    <property type="entry name" value="Gp5 N-terminal domain"/>
    <property type="match status" value="1"/>
</dbReference>
<feature type="domain" description="Gp5/Type VI secretion system Vgr protein OB-fold" evidence="2">
    <location>
        <begin position="21"/>
        <end position="94"/>
    </location>
</feature>
<dbReference type="Proteomes" id="UP001564408">
    <property type="component" value="Unassembled WGS sequence"/>
</dbReference>
<accession>A0ABV4BHW5</accession>
<proteinExistence type="predicted"/>
<sequence>MASEELDRIVEALAGRHFGKYRGEVTDNQDPLSQGRIQVRVPAILGERLLWAMPCVPYAGPDLGFLALPPVGAKVWIEFEQGDRAHPVWAGCYWDPDQLPSEARPTTVLLKTPGATVQIKDDGTLEIETSGGSKLTIDGEKILMEAPSIQSAANGGKTEVSASGFDAQNGALKVS</sequence>
<dbReference type="EMBL" id="JBDKXB010000042">
    <property type="protein sequence ID" value="MEY6434105.1"/>
    <property type="molecule type" value="Genomic_DNA"/>
</dbReference>
<evidence type="ECO:0000259" key="2">
    <source>
        <dbReference type="Pfam" id="PF04717"/>
    </source>
</evidence>
<protein>
    <submittedName>
        <fullName evidence="3">Phage baseplate assembly protein V</fullName>
    </submittedName>
</protein>
<dbReference type="InterPro" id="IPR037026">
    <property type="entry name" value="Vgr_OB-fold_dom_sf"/>
</dbReference>
<dbReference type="SUPFAM" id="SSF69255">
    <property type="entry name" value="gp5 N-terminal domain-like"/>
    <property type="match status" value="1"/>
</dbReference>
<reference evidence="3 4" key="1">
    <citation type="submission" date="2024-05" db="EMBL/GenBank/DDBJ databases">
        <title>Genome Sequence and Characterization of the New Strain Purple Sulfur Bacterium of Genus Thioalkalicoccus.</title>
        <authorList>
            <person name="Bryantseva I.A."/>
            <person name="Kyndt J.A."/>
            <person name="Imhoff J.F."/>
        </authorList>
    </citation>
    <scope>NUCLEOTIDE SEQUENCE [LARGE SCALE GENOMIC DNA]</scope>
    <source>
        <strain evidence="3 4">Um2</strain>
    </source>
</reference>